<dbReference type="EMBL" id="PEDL01000010">
    <property type="protein sequence ID" value="PHV70447.1"/>
    <property type="molecule type" value="Genomic_DNA"/>
</dbReference>
<reference evidence="1" key="1">
    <citation type="submission" date="2017-10" db="EMBL/GenBank/DDBJ databases">
        <title>Genome sequence of cellulolytic Lachnospiraceae bacterium XHS1971 isolated from hotspring sediment.</title>
        <authorList>
            <person name="Vasudevan G."/>
            <person name="Joshi A.J."/>
            <person name="Hivarkar S."/>
            <person name="Lanjekar V.B."/>
            <person name="Dhakephalkar P.K."/>
            <person name="Dagar S."/>
        </authorList>
    </citation>
    <scope>NUCLEOTIDE SEQUENCE</scope>
    <source>
        <strain evidence="1">XHS1971</strain>
    </source>
</reference>
<comment type="caution">
    <text evidence="1">The sequence shown here is derived from an EMBL/GenBank/DDBJ whole genome shotgun (WGS) entry which is preliminary data.</text>
</comment>
<organism evidence="1 2">
    <name type="scientific">Sporanaerobium hydrogeniformans</name>
    <dbReference type="NCBI Taxonomy" id="3072179"/>
    <lineage>
        <taxon>Bacteria</taxon>
        <taxon>Bacillati</taxon>
        <taxon>Bacillota</taxon>
        <taxon>Clostridia</taxon>
        <taxon>Lachnospirales</taxon>
        <taxon>Lachnospiraceae</taxon>
        <taxon>Sporanaerobium</taxon>
    </lineage>
</organism>
<evidence type="ECO:0000313" key="2">
    <source>
        <dbReference type="Proteomes" id="UP000224460"/>
    </source>
</evidence>
<protein>
    <submittedName>
        <fullName evidence="1">Glycoside hydrolase 43 family protein</fullName>
    </submittedName>
</protein>
<gene>
    <name evidence="1" type="ORF">CS063_10155</name>
</gene>
<keyword evidence="1" id="KW-0378">Hydrolase</keyword>
<accession>A0AC61DCZ4</accession>
<keyword evidence="2" id="KW-1185">Reference proteome</keyword>
<evidence type="ECO:0000313" key="1">
    <source>
        <dbReference type="EMBL" id="PHV70447.1"/>
    </source>
</evidence>
<dbReference type="Proteomes" id="UP000224460">
    <property type="component" value="Unassembled WGS sequence"/>
</dbReference>
<sequence>MKVGIQNPILRGFNPDPSILRVGEDYYIATSTFEWFPGVQIHHSKDLVSWELVARPLCTIEHLNMIGNLPSAGVWAPCLSYDNGLFYLIFSDVKAYAVEPFKDVYNYVTTATQVGGEWSKPSYLNSSGFDPSLFHDEDGRKWLVNMEWDYRKQGIKKFTGILLQEYDAEQKKLVGESYKIFAGTSLGLTEAPHLYKRNGYYYLVTAEGGTSYEHAVTVARSRTLLGPYTVHPRNPILTAYGKETLIQKAGHASLVETPEGKWYIAYLGARPIQGKCPLGRETCLQELEWDKEDWPFLKGGGNSPRTTVEVEVKRNESLQLATREQGTKHYLFNEESFWEDFQSLRVPLNKEDIHIDREKGYLSLRGRESIYSRHYQSLLARRQEDLTFEAEVVMQFEPSHFMQMAGLIYRYNEENLYYLYMSHDEHLKSRVLCLICVNQGTYTLLATKAIQADEVTLKVKVEKEKTHFYYKEKDQESYQLVADNLDTTILSDEHAIPMCFTGAFVGLCVQDLKEQKCWATFKRFTYTGKE</sequence>
<proteinExistence type="predicted"/>
<name>A0AC61DCZ4_9FIRM</name>